<evidence type="ECO:0000256" key="2">
    <source>
        <dbReference type="ARBA" id="ARBA00022741"/>
    </source>
</evidence>
<dbReference type="InterPro" id="IPR002543">
    <property type="entry name" value="FtsK_dom"/>
</dbReference>
<organism evidence="4 5">
    <name type="scientific">Clostridium felsineum</name>
    <dbReference type="NCBI Taxonomy" id="36839"/>
    <lineage>
        <taxon>Bacteria</taxon>
        <taxon>Bacillati</taxon>
        <taxon>Bacillota</taxon>
        <taxon>Clostridia</taxon>
        <taxon>Eubacteriales</taxon>
        <taxon>Clostridiaceae</taxon>
        <taxon>Clostridium</taxon>
    </lineage>
</organism>
<dbReference type="GO" id="GO:0003677">
    <property type="term" value="F:DNA binding"/>
    <property type="evidence" value="ECO:0007669"/>
    <property type="project" value="InterPro"/>
</dbReference>
<dbReference type="CDD" id="cd01127">
    <property type="entry name" value="TrwB_TraG_TraD_VirD4"/>
    <property type="match status" value="1"/>
</dbReference>
<dbReference type="PANTHER" id="PTHR22683">
    <property type="entry name" value="SPORULATION PROTEIN RELATED"/>
    <property type="match status" value="1"/>
</dbReference>
<keyword evidence="1" id="KW-0677">Repeat</keyword>
<dbReference type="Pfam" id="PF01580">
    <property type="entry name" value="FtsK_SpoIIIE"/>
    <property type="match status" value="2"/>
</dbReference>
<keyword evidence="5" id="KW-1185">Reference proteome</keyword>
<dbReference type="SUPFAM" id="SSF52540">
    <property type="entry name" value="P-loop containing nucleoside triphosphate hydrolases"/>
    <property type="match status" value="2"/>
</dbReference>
<dbReference type="InterPro" id="IPR027417">
    <property type="entry name" value="P-loop_NTPase"/>
</dbReference>
<evidence type="ECO:0000313" key="4">
    <source>
        <dbReference type="EMBL" id="URZ09492.1"/>
    </source>
</evidence>
<protein>
    <submittedName>
        <fullName evidence="4">Type VII secretion system protein EssC</fullName>
    </submittedName>
</protein>
<keyword evidence="3" id="KW-0067">ATP-binding</keyword>
<dbReference type="Proteomes" id="UP000190951">
    <property type="component" value="Chromosome"/>
</dbReference>
<reference evidence="4 5" key="1">
    <citation type="submission" date="2022-04" db="EMBL/GenBank/DDBJ databases">
        <title>Genome sequence of C. roseum typestrain.</title>
        <authorList>
            <person name="Poehlein A."/>
            <person name="Schoch T."/>
            <person name="Duerre P."/>
            <person name="Daniel R."/>
        </authorList>
    </citation>
    <scope>NUCLEOTIDE SEQUENCE [LARGE SCALE GENOMIC DNA]</scope>
    <source>
        <strain evidence="4 5">DSM 7320</strain>
    </source>
</reference>
<dbReference type="InterPro" id="IPR023839">
    <property type="entry name" value="Firmicutes_EssC_C"/>
</dbReference>
<evidence type="ECO:0000256" key="1">
    <source>
        <dbReference type="ARBA" id="ARBA00022737"/>
    </source>
</evidence>
<dbReference type="KEGG" id="crw:CROST_001630"/>
<keyword evidence="2" id="KW-0547">Nucleotide-binding</keyword>
<dbReference type="STRING" id="84029.CROST_00940"/>
<evidence type="ECO:0000256" key="3">
    <source>
        <dbReference type="ARBA" id="ARBA00022840"/>
    </source>
</evidence>
<dbReference type="Gene3D" id="3.40.50.300">
    <property type="entry name" value="P-loop containing nucleotide triphosphate hydrolases"/>
    <property type="match status" value="2"/>
</dbReference>
<dbReference type="EMBL" id="CP096983">
    <property type="protein sequence ID" value="URZ09492.1"/>
    <property type="molecule type" value="Genomic_DNA"/>
</dbReference>
<dbReference type="RefSeq" id="WP_077836134.1">
    <property type="nucleotide sequence ID" value="NZ_CP096983.1"/>
</dbReference>
<gene>
    <name evidence="4" type="primary">essC</name>
    <name evidence="4" type="ORF">CROST_001630</name>
</gene>
<sequence>MSSKGFEIGEEIKEQNFFIDNRLNASQLFFVIYLLGEQLHTISLSEERPSIRYQGSLFGVIGGTLFINGMTVDTGYSKVGELEILVVSPQTAETMFFLINKEDYFVLGSDTIASIRTKGNVQVIIHEDTFIIDENEEFVYFNNNRIKGHHYVKGVQTGYQILTHDFLLEKRKDQWKLTTFSDNIVFNHERFLRQIPTIEFPKAFPKYRRSPRLRLEPPCDKFKIQKIEKTPKASKNGVLRAIIPPIGMLAVTGLTSVISGRNPLMMLGMGFMSIITAAFTVSQYIGEKKERKIEDKKRKEDYEQYLIKTVAEISDKYDEETEVLNFRNPSPENLSEMIGNYNSRIYERMANDKDFLVVTMGTGNQASHLAVDSDINARDTDEQSLHIKRLVERFSMQREVPITLKLTEQTLGLVGTYPVLKTAVANLLMQVAFFHSYRDVNFLSLVPEKSYRKDWMQWRLLPHFKIQELNMRGIVHNVHTRDLLLNSFYQILNKRKQVLKDAGKEKPQFVPHYIFTIFDDSYLSGHGINEFLAEDMSELGVTVIWCKEDQKLLTETVTALVEYKNQSAGEIINDNKIYVAKSFEPYGEVPFLEKSLRKLTNLEHVEVEKNAIPESLSLLDQYEVKNVEDLDIEKRWESAEPNKSIKSLIGWRGKSEYMYWDLHERVHGPHALVGGTTGSGKSEFLTTYLIGLAINFSPEDIGMLIIDWKGGGIANTLDKLPHFMGSITNLDGAGTARALASIKAEMDKRMKEFAKFGVNNINGYMSLYKSRLNPKPDTKYPEKPIPHLILVSDEFAELKSNVPEFLDELTSVARIGRSLGVHLILATQKPSGVVNDQIEANSRSKIALKMASEQDSNELLKTHDAAHITQPGRGYLKVGENEVYELFQSGYAGACYDPDDVTVETVDERIYQINGIGQTELVFDPGEEVVQGHDTSELPTQLEAVISEVNAVFEASHLTLPAKPWLPNLESQLPTPEVTQAAALNTKIPLGLLDIPSRQTQENYTFDITEASHTAIFSSPGYGKSTVLQTIVMNLARQNTPEQIQFNLIDFGNNGLLPLKELPHVADIVMLEEVEKLQKMMERISSVLAYRKSLFKKAGVASLSQYESKTKEKLPIIITILDSYDGLGQMDRRKEAIDNLLIQLLREGSALGLYLIMSAGRVGAVRMNMMSNIKTKMMLYLNDESEVMAVMGRERVTQVEIVGRGQVMMDIPTAIQFYLPSHDGNVLKLLEAIENDVMKLDKEWTGKRPEKIPMTPEELYLKTFDKFPEVIQWQKSQRLPMGMSYQTTEILGIVPSAQPYFLFAPMDDDQMLLFQALLLKQIAKIKTDVLLVDFNESFEEILTYHSLTENVTLITDKNDAKDIIAGMVGYVKLAKKHENGEPMLLVISNLQDFIQKTNLPASDFVLTLKNVYKAGLDILIFTPHEYIAKSFDEVPKAIRQLKFTGMIGSRAYDSPLIKETSSSREPELSTQDAYFVLRGGSSFDKIKLPKLTEGENND</sequence>
<proteinExistence type="predicted"/>
<name>A0A1S8LD92_9CLOT</name>
<dbReference type="NCBIfam" id="TIGR03928">
    <property type="entry name" value="T7_EssCb_Firm"/>
    <property type="match status" value="1"/>
</dbReference>
<dbReference type="InterPro" id="IPR050206">
    <property type="entry name" value="FtsK/SpoIIIE/SftA"/>
</dbReference>
<accession>A0A1S8LD92</accession>
<dbReference type="PROSITE" id="PS50901">
    <property type="entry name" value="FTSK"/>
    <property type="match status" value="2"/>
</dbReference>
<evidence type="ECO:0000313" key="5">
    <source>
        <dbReference type="Proteomes" id="UP000190951"/>
    </source>
</evidence>
<dbReference type="PANTHER" id="PTHR22683:SF1">
    <property type="entry name" value="TYPE VII SECRETION SYSTEM PROTEIN ESSC"/>
    <property type="match status" value="1"/>
</dbReference>
<dbReference type="GO" id="GO:0005524">
    <property type="term" value="F:ATP binding"/>
    <property type="evidence" value="ECO:0007669"/>
    <property type="project" value="UniProtKB-UniRule"/>
</dbReference>